<dbReference type="EMBL" id="GBRH01253240">
    <property type="protein sequence ID" value="JAD44655.1"/>
    <property type="molecule type" value="Transcribed_RNA"/>
</dbReference>
<name>A0A0A9A6P8_ARUDO</name>
<protein>
    <submittedName>
        <fullName evidence="1">Uncharacterized protein</fullName>
    </submittedName>
</protein>
<reference evidence="1" key="1">
    <citation type="submission" date="2014-09" db="EMBL/GenBank/DDBJ databases">
        <authorList>
            <person name="Magalhaes I.L.F."/>
            <person name="Oliveira U."/>
            <person name="Santos F.R."/>
            <person name="Vidigal T.H.D.A."/>
            <person name="Brescovit A.D."/>
            <person name="Santos A.J."/>
        </authorList>
    </citation>
    <scope>NUCLEOTIDE SEQUENCE</scope>
    <source>
        <tissue evidence="1">Shoot tissue taken approximately 20 cm above the soil surface</tissue>
    </source>
</reference>
<dbReference type="InterPro" id="IPR007658">
    <property type="entry name" value="DUF594"/>
</dbReference>
<organism evidence="1">
    <name type="scientific">Arundo donax</name>
    <name type="common">Giant reed</name>
    <name type="synonym">Donax arundinaceus</name>
    <dbReference type="NCBI Taxonomy" id="35708"/>
    <lineage>
        <taxon>Eukaryota</taxon>
        <taxon>Viridiplantae</taxon>
        <taxon>Streptophyta</taxon>
        <taxon>Embryophyta</taxon>
        <taxon>Tracheophyta</taxon>
        <taxon>Spermatophyta</taxon>
        <taxon>Magnoliopsida</taxon>
        <taxon>Liliopsida</taxon>
        <taxon>Poales</taxon>
        <taxon>Poaceae</taxon>
        <taxon>PACMAD clade</taxon>
        <taxon>Arundinoideae</taxon>
        <taxon>Arundineae</taxon>
        <taxon>Arundo</taxon>
    </lineage>
</organism>
<dbReference type="Pfam" id="PF04578">
    <property type="entry name" value="DUF594"/>
    <property type="match status" value="1"/>
</dbReference>
<sequence>MLCYAGYRCSAYSHAKQLSNGGEFITIVALLMEHIKRRTTMA</sequence>
<accession>A0A0A9A6P8</accession>
<evidence type="ECO:0000313" key="1">
    <source>
        <dbReference type="EMBL" id="JAD44655.1"/>
    </source>
</evidence>
<dbReference type="AlphaFoldDB" id="A0A0A9A6P8"/>
<reference evidence="1" key="2">
    <citation type="journal article" date="2015" name="Data Brief">
        <title>Shoot transcriptome of the giant reed, Arundo donax.</title>
        <authorList>
            <person name="Barrero R.A."/>
            <person name="Guerrero F.D."/>
            <person name="Moolhuijzen P."/>
            <person name="Goolsby J.A."/>
            <person name="Tidwell J."/>
            <person name="Bellgard S.E."/>
            <person name="Bellgard M.I."/>
        </authorList>
    </citation>
    <scope>NUCLEOTIDE SEQUENCE</scope>
    <source>
        <tissue evidence="1">Shoot tissue taken approximately 20 cm above the soil surface</tissue>
    </source>
</reference>
<proteinExistence type="predicted"/>
<dbReference type="PANTHER" id="PTHR31325">
    <property type="entry name" value="OS01G0798800 PROTEIN-RELATED"/>
    <property type="match status" value="1"/>
</dbReference>